<protein>
    <submittedName>
        <fullName evidence="2">Piso0_002462 protein</fullName>
    </submittedName>
</protein>
<sequence>MVEAKQGNGMVNSPSESSISSINSNSSTGKLIRDLSEERKQLEEHKEDDMSKSESTHTLTLPKKKPIKFTVRKVSHESIKVHKTSEPKFEKEAVETAETKKQREQLKAAQLKYDHYSSRIAKIEKEIGFLARLLPPFNVEVDYVTRNKIGRSIEKLRMKQDELDKKKYGLGITISRLWRDNSDTEIWVRSVSN</sequence>
<reference evidence="2 3" key="1">
    <citation type="journal article" date="2012" name="G3 (Bethesda)">
        <title>Pichia sorbitophila, an interspecies yeast hybrid reveals early steps of genome resolution following polyploidization.</title>
        <authorList>
            <person name="Leh Louis V."/>
            <person name="Despons L."/>
            <person name="Friedrich A."/>
            <person name="Martin T."/>
            <person name="Durrens P."/>
            <person name="Casaregola S."/>
            <person name="Neuveglise C."/>
            <person name="Fairhead C."/>
            <person name="Marck C."/>
            <person name="Cruz J.A."/>
            <person name="Straub M.L."/>
            <person name="Kugler V."/>
            <person name="Sacerdot C."/>
            <person name="Uzunov Z."/>
            <person name="Thierry A."/>
            <person name="Weiss S."/>
            <person name="Bleykasten C."/>
            <person name="De Montigny J."/>
            <person name="Jacques N."/>
            <person name="Jung P."/>
            <person name="Lemaire M."/>
            <person name="Mallet S."/>
            <person name="Morel G."/>
            <person name="Richard G.F."/>
            <person name="Sarkar A."/>
            <person name="Savel G."/>
            <person name="Schacherer J."/>
            <person name="Seret M.L."/>
            <person name="Talla E."/>
            <person name="Samson G."/>
            <person name="Jubin C."/>
            <person name="Poulain J."/>
            <person name="Vacherie B."/>
            <person name="Barbe V."/>
            <person name="Pelletier E."/>
            <person name="Sherman D.J."/>
            <person name="Westhof E."/>
            <person name="Weissenbach J."/>
            <person name="Baret P.V."/>
            <person name="Wincker P."/>
            <person name="Gaillardin C."/>
            <person name="Dujon B."/>
            <person name="Souciet J.L."/>
        </authorList>
    </citation>
    <scope>NUCLEOTIDE SEQUENCE [LARGE SCALE GENOMIC DNA]</scope>
    <source>
        <strain evidence="3">ATCC MYA-4447 / BCRC 22081 / CBS 7064 / NBRC 10061 / NRRL Y-12695</strain>
    </source>
</reference>
<dbReference type="EMBL" id="FO082050">
    <property type="protein sequence ID" value="CCE82720.1"/>
    <property type="molecule type" value="Genomic_DNA"/>
</dbReference>
<dbReference type="Proteomes" id="UP000005222">
    <property type="component" value="Chromosome J"/>
</dbReference>
<dbReference type="HOGENOM" id="CLU_059406_1_0_1"/>
<feature type="compositionally biased region" description="Basic and acidic residues" evidence="1">
    <location>
        <begin position="31"/>
        <end position="55"/>
    </location>
</feature>
<name>G8YCN9_PICSO</name>
<evidence type="ECO:0000256" key="1">
    <source>
        <dbReference type="SAM" id="MobiDB-lite"/>
    </source>
</evidence>
<dbReference type="AlphaFoldDB" id="G8YCN9"/>
<proteinExistence type="predicted"/>
<dbReference type="OrthoDB" id="3993315at2759"/>
<feature type="region of interest" description="Disordered" evidence="1">
    <location>
        <begin position="1"/>
        <end position="66"/>
    </location>
</feature>
<evidence type="ECO:0000313" key="2">
    <source>
        <dbReference type="EMBL" id="CCE82720.1"/>
    </source>
</evidence>
<evidence type="ECO:0000313" key="3">
    <source>
        <dbReference type="Proteomes" id="UP000005222"/>
    </source>
</evidence>
<dbReference type="InParanoid" id="G8YCN9"/>
<dbReference type="STRING" id="559304.G8YCN9"/>
<keyword evidence="3" id="KW-1185">Reference proteome</keyword>
<accession>G8YCN9</accession>
<feature type="compositionally biased region" description="Low complexity" evidence="1">
    <location>
        <begin position="12"/>
        <end position="27"/>
    </location>
</feature>
<dbReference type="eggNOG" id="ENOG502S1ET">
    <property type="taxonomic scope" value="Eukaryota"/>
</dbReference>
<organism evidence="2 3">
    <name type="scientific">Pichia sorbitophila (strain ATCC MYA-4447 / BCRC 22081 / CBS 7064 / NBRC 10061 / NRRL Y-12695)</name>
    <name type="common">Hybrid yeast</name>
    <dbReference type="NCBI Taxonomy" id="559304"/>
    <lineage>
        <taxon>Eukaryota</taxon>
        <taxon>Fungi</taxon>
        <taxon>Dikarya</taxon>
        <taxon>Ascomycota</taxon>
        <taxon>Saccharomycotina</taxon>
        <taxon>Pichiomycetes</taxon>
        <taxon>Debaryomycetaceae</taxon>
        <taxon>Millerozyma</taxon>
    </lineage>
</organism>
<gene>
    <name evidence="2" type="primary">Piso0_002462</name>
    <name evidence="2" type="ORF">GNLVRS01_PISO0J12505g</name>
</gene>